<dbReference type="OrthoDB" id="1756089at2"/>
<dbReference type="EMBL" id="ATAX01000035">
    <property type="protein sequence ID" value="EWM52450.1"/>
    <property type="molecule type" value="Genomic_DNA"/>
</dbReference>
<evidence type="ECO:0000313" key="3">
    <source>
        <dbReference type="Proteomes" id="UP000019365"/>
    </source>
</evidence>
<organism evidence="2 3">
    <name type="scientific">Ruminococcus flavefaciens 007c</name>
    <dbReference type="NCBI Taxonomy" id="1341157"/>
    <lineage>
        <taxon>Bacteria</taxon>
        <taxon>Bacillati</taxon>
        <taxon>Bacillota</taxon>
        <taxon>Clostridia</taxon>
        <taxon>Eubacteriales</taxon>
        <taxon>Oscillospiraceae</taxon>
        <taxon>Ruminococcus</taxon>
    </lineage>
</organism>
<dbReference type="Pfam" id="PF07561">
    <property type="entry name" value="DUF1540"/>
    <property type="match status" value="1"/>
</dbReference>
<feature type="domain" description="DUF1540" evidence="1">
    <location>
        <begin position="10"/>
        <end position="52"/>
    </location>
</feature>
<dbReference type="Proteomes" id="UP000019365">
    <property type="component" value="Unassembled WGS sequence"/>
</dbReference>
<dbReference type="AlphaFoldDB" id="W7UUD8"/>
<sequence>MEEMKKNKSIKCDVSQCRHNMVSEHFCSLDCISVGTHEDDPTVPECTDCNSFVKRTGCCE</sequence>
<dbReference type="PATRIC" id="fig|1341157.4.peg.2823"/>
<comment type="caution">
    <text evidence="2">The sequence shown here is derived from an EMBL/GenBank/DDBJ whole genome shotgun (WGS) entry which is preliminary data.</text>
</comment>
<accession>W7UUD8</accession>
<protein>
    <recommendedName>
        <fullName evidence="1">DUF1540 domain-containing protein</fullName>
    </recommendedName>
</protein>
<dbReference type="eggNOG" id="ENOG5033B22">
    <property type="taxonomic scope" value="Bacteria"/>
</dbReference>
<proteinExistence type="predicted"/>
<reference evidence="2 3" key="1">
    <citation type="journal article" date="2014" name="PLoS ONE">
        <title>Rumen cellulosomics: divergent fiber-degrading strategies revealed by comparative genome-wide analysis of six ruminococcal strains.</title>
        <authorList>
            <person name="Dassa B."/>
            <person name="Borovok I."/>
            <person name="Ruimy-Israeli V."/>
            <person name="Lamed R."/>
            <person name="Flint H.J."/>
            <person name="Duncan S.H."/>
            <person name="Henrissat B."/>
            <person name="Coutinho P."/>
            <person name="Morrison M."/>
            <person name="Mosoni P."/>
            <person name="Yeoman C.J."/>
            <person name="White B.A."/>
            <person name="Bayer E.A."/>
        </authorList>
    </citation>
    <scope>NUCLEOTIDE SEQUENCE [LARGE SCALE GENOMIC DNA]</scope>
    <source>
        <strain evidence="2 3">007c</strain>
    </source>
</reference>
<gene>
    <name evidence="2" type="ORF">RF007C_07895</name>
</gene>
<keyword evidence="3" id="KW-1185">Reference proteome</keyword>
<evidence type="ECO:0000259" key="1">
    <source>
        <dbReference type="Pfam" id="PF07561"/>
    </source>
</evidence>
<dbReference type="RefSeq" id="WP_019680870.1">
    <property type="nucleotide sequence ID" value="NZ_ATAX01000035.1"/>
</dbReference>
<name>W7UUD8_RUMFL</name>
<dbReference type="InterPro" id="IPR011437">
    <property type="entry name" value="DUF1540"/>
</dbReference>
<evidence type="ECO:0000313" key="2">
    <source>
        <dbReference type="EMBL" id="EWM52450.1"/>
    </source>
</evidence>